<evidence type="ECO:0000256" key="1">
    <source>
        <dbReference type="SAM" id="SignalP"/>
    </source>
</evidence>
<evidence type="ECO:0000313" key="2">
    <source>
        <dbReference type="EMBL" id="MFC4077699.1"/>
    </source>
</evidence>
<comment type="caution">
    <text evidence="2">The sequence shown here is derived from an EMBL/GenBank/DDBJ whole genome shotgun (WGS) entry which is preliminary data.</text>
</comment>
<protein>
    <submittedName>
        <fullName evidence="2">Uncharacterized protein</fullName>
    </submittedName>
</protein>
<keyword evidence="1" id="KW-0732">Signal</keyword>
<dbReference type="RefSeq" id="WP_380705504.1">
    <property type="nucleotide sequence ID" value="NZ_JBHSAP010000015.1"/>
</dbReference>
<name>A0ABV8JNZ2_9BACL</name>
<dbReference type="EMBL" id="JBHSAP010000015">
    <property type="protein sequence ID" value="MFC4077699.1"/>
    <property type="molecule type" value="Genomic_DNA"/>
</dbReference>
<evidence type="ECO:0000313" key="3">
    <source>
        <dbReference type="Proteomes" id="UP001595843"/>
    </source>
</evidence>
<gene>
    <name evidence="2" type="ORF">ACFOUO_12905</name>
</gene>
<organism evidence="2 3">
    <name type="scientific">Salinithrix halophila</name>
    <dbReference type="NCBI Taxonomy" id="1485204"/>
    <lineage>
        <taxon>Bacteria</taxon>
        <taxon>Bacillati</taxon>
        <taxon>Bacillota</taxon>
        <taxon>Bacilli</taxon>
        <taxon>Bacillales</taxon>
        <taxon>Thermoactinomycetaceae</taxon>
        <taxon>Salinithrix</taxon>
    </lineage>
</organism>
<dbReference type="Proteomes" id="UP001595843">
    <property type="component" value="Unassembled WGS sequence"/>
</dbReference>
<feature type="chain" id="PRO_5045849052" evidence="1">
    <location>
        <begin position="24"/>
        <end position="164"/>
    </location>
</feature>
<keyword evidence="3" id="KW-1185">Reference proteome</keyword>
<accession>A0ABV8JNZ2</accession>
<proteinExistence type="predicted"/>
<feature type="signal peptide" evidence="1">
    <location>
        <begin position="1"/>
        <end position="23"/>
    </location>
</feature>
<reference evidence="3" key="1">
    <citation type="journal article" date="2019" name="Int. J. Syst. Evol. Microbiol.">
        <title>The Global Catalogue of Microorganisms (GCM) 10K type strain sequencing project: providing services to taxonomists for standard genome sequencing and annotation.</title>
        <authorList>
            <consortium name="The Broad Institute Genomics Platform"/>
            <consortium name="The Broad Institute Genome Sequencing Center for Infectious Disease"/>
            <person name="Wu L."/>
            <person name="Ma J."/>
        </authorList>
    </citation>
    <scope>NUCLEOTIDE SEQUENCE [LARGE SCALE GENOMIC DNA]</scope>
    <source>
        <strain evidence="3">IBRC-M 10813</strain>
    </source>
</reference>
<sequence>MKKILAFILVFVSFFFFTNKSNATEPIMEYTEINNKINLTNPKTDYYKVFNNGNIVYKGSERVWNEELRSERENYKVGIYKKGKLSEVVSIKTGSPQSNDFIAVEKDQDKNERNMERYINSNMLKLVATSKSVVLEWDYLPDRDGYFEIYRNGGYIGKTKKINS</sequence>